<dbReference type="OrthoDB" id="687180at2759"/>
<keyword evidence="3" id="KW-1185">Reference proteome</keyword>
<organism evidence="2 3">
    <name type="scientific">Olea europaea subsp. europaea</name>
    <dbReference type="NCBI Taxonomy" id="158383"/>
    <lineage>
        <taxon>Eukaryota</taxon>
        <taxon>Viridiplantae</taxon>
        <taxon>Streptophyta</taxon>
        <taxon>Embryophyta</taxon>
        <taxon>Tracheophyta</taxon>
        <taxon>Spermatophyta</taxon>
        <taxon>Magnoliopsida</taxon>
        <taxon>eudicotyledons</taxon>
        <taxon>Gunneridae</taxon>
        <taxon>Pentapetalae</taxon>
        <taxon>asterids</taxon>
        <taxon>lamiids</taxon>
        <taxon>Lamiales</taxon>
        <taxon>Oleaceae</taxon>
        <taxon>Oleeae</taxon>
        <taxon>Olea</taxon>
    </lineage>
</organism>
<comment type="caution">
    <text evidence="2">The sequence shown here is derived from an EMBL/GenBank/DDBJ whole genome shotgun (WGS) entry which is preliminary data.</text>
</comment>
<feature type="compositionally biased region" description="Basic and acidic residues" evidence="1">
    <location>
        <begin position="42"/>
        <end position="53"/>
    </location>
</feature>
<evidence type="ECO:0000313" key="2">
    <source>
        <dbReference type="EMBL" id="CAA2934899.1"/>
    </source>
</evidence>
<feature type="compositionally biased region" description="Basic and acidic residues" evidence="1">
    <location>
        <begin position="1"/>
        <end position="34"/>
    </location>
</feature>
<dbReference type="EMBL" id="CACTIH010000020">
    <property type="protein sequence ID" value="CAA2934899.1"/>
    <property type="molecule type" value="Genomic_DNA"/>
</dbReference>
<sequence length="80" mass="9120">MEATKERRELMEKEEKEETKKIDDPMGKARELIREAIINKNGESDDRISEEKGGSTSTAQNPEDVLAYSRTVHHTDSSLE</sequence>
<gene>
    <name evidence="2" type="ORF">OLEA9_A027597</name>
</gene>
<feature type="region of interest" description="Disordered" evidence="1">
    <location>
        <begin position="1"/>
        <end position="80"/>
    </location>
</feature>
<evidence type="ECO:0000313" key="3">
    <source>
        <dbReference type="Proteomes" id="UP000594638"/>
    </source>
</evidence>
<proteinExistence type="predicted"/>
<dbReference type="Proteomes" id="UP000594638">
    <property type="component" value="Unassembled WGS sequence"/>
</dbReference>
<accession>A0A8S0PC48</accession>
<protein>
    <submittedName>
        <fullName evidence="2">Uncharacterized protein</fullName>
    </submittedName>
</protein>
<dbReference type="AlphaFoldDB" id="A0A8S0PC48"/>
<name>A0A8S0PC48_OLEEU</name>
<dbReference type="Gramene" id="OE9A027597T1">
    <property type="protein sequence ID" value="OE9A027597C1"/>
    <property type="gene ID" value="OE9A027597"/>
</dbReference>
<evidence type="ECO:0000256" key="1">
    <source>
        <dbReference type="SAM" id="MobiDB-lite"/>
    </source>
</evidence>
<reference evidence="2 3" key="1">
    <citation type="submission" date="2019-12" db="EMBL/GenBank/DDBJ databases">
        <authorList>
            <person name="Alioto T."/>
            <person name="Alioto T."/>
            <person name="Gomez Garrido J."/>
        </authorList>
    </citation>
    <scope>NUCLEOTIDE SEQUENCE [LARGE SCALE GENOMIC DNA]</scope>
</reference>